<accession>A0A4Y2F2B6</accession>
<gene>
    <name evidence="1" type="ORF">AVEN_106701_1</name>
</gene>
<protein>
    <submittedName>
        <fullName evidence="1">Uncharacterized protein</fullName>
    </submittedName>
</protein>
<reference evidence="1 2" key="1">
    <citation type="journal article" date="2019" name="Sci. Rep.">
        <title>Orb-weaving spider Araneus ventricosus genome elucidates the spidroin gene catalogue.</title>
        <authorList>
            <person name="Kono N."/>
            <person name="Nakamura H."/>
            <person name="Ohtoshi R."/>
            <person name="Moran D.A.P."/>
            <person name="Shinohara A."/>
            <person name="Yoshida Y."/>
            <person name="Fujiwara M."/>
            <person name="Mori M."/>
            <person name="Tomita M."/>
            <person name="Arakawa K."/>
        </authorList>
    </citation>
    <scope>NUCLEOTIDE SEQUENCE [LARGE SCALE GENOMIC DNA]</scope>
</reference>
<dbReference type="Proteomes" id="UP000499080">
    <property type="component" value="Unassembled WGS sequence"/>
</dbReference>
<keyword evidence="2" id="KW-1185">Reference proteome</keyword>
<name>A0A4Y2F2B6_ARAVE</name>
<organism evidence="1 2">
    <name type="scientific">Araneus ventricosus</name>
    <name type="common">Orbweaver spider</name>
    <name type="synonym">Epeira ventricosa</name>
    <dbReference type="NCBI Taxonomy" id="182803"/>
    <lineage>
        <taxon>Eukaryota</taxon>
        <taxon>Metazoa</taxon>
        <taxon>Ecdysozoa</taxon>
        <taxon>Arthropoda</taxon>
        <taxon>Chelicerata</taxon>
        <taxon>Arachnida</taxon>
        <taxon>Araneae</taxon>
        <taxon>Araneomorphae</taxon>
        <taxon>Entelegynae</taxon>
        <taxon>Araneoidea</taxon>
        <taxon>Araneidae</taxon>
        <taxon>Araneus</taxon>
    </lineage>
</organism>
<sequence>MRTNHVRARVTSLLSINQVVSESHQRVAASNQAKYITSRRCAGIESRGELISHPELRHRIRVVSESRLKSCGIESRGERESPPELRHRVTWRARVISRVAASNHVASESRLPSCHIESCGE</sequence>
<comment type="caution">
    <text evidence="1">The sequence shown here is derived from an EMBL/GenBank/DDBJ whole genome shotgun (WGS) entry which is preliminary data.</text>
</comment>
<dbReference type="EMBL" id="BGPR01000761">
    <property type="protein sequence ID" value="GBM34456.1"/>
    <property type="molecule type" value="Genomic_DNA"/>
</dbReference>
<evidence type="ECO:0000313" key="1">
    <source>
        <dbReference type="EMBL" id="GBM34456.1"/>
    </source>
</evidence>
<dbReference type="AlphaFoldDB" id="A0A4Y2F2B6"/>
<evidence type="ECO:0000313" key="2">
    <source>
        <dbReference type="Proteomes" id="UP000499080"/>
    </source>
</evidence>
<proteinExistence type="predicted"/>